<feature type="transmembrane region" description="Helical" evidence="5">
    <location>
        <begin position="112"/>
        <end position="137"/>
    </location>
</feature>
<reference evidence="7" key="1">
    <citation type="submission" date="2020-10" db="EMBL/GenBank/DDBJ databases">
        <authorList>
            <person name="Gilroy R."/>
        </authorList>
    </citation>
    <scope>NUCLEOTIDE SEQUENCE</scope>
    <source>
        <strain evidence="7">CHK123-3438</strain>
    </source>
</reference>
<dbReference type="InterPro" id="IPR001478">
    <property type="entry name" value="PDZ"/>
</dbReference>
<keyword evidence="5" id="KW-0472">Membrane</keyword>
<dbReference type="SMART" id="SM00228">
    <property type="entry name" value="PDZ"/>
    <property type="match status" value="1"/>
</dbReference>
<dbReference type="Proteomes" id="UP000886860">
    <property type="component" value="Unassembled WGS sequence"/>
</dbReference>
<evidence type="ECO:0000313" key="8">
    <source>
        <dbReference type="Proteomes" id="UP000886860"/>
    </source>
</evidence>
<feature type="region of interest" description="Disordered" evidence="4">
    <location>
        <begin position="148"/>
        <end position="169"/>
    </location>
</feature>
<dbReference type="PANTHER" id="PTHR43343:SF3">
    <property type="entry name" value="PROTEASE DO-LIKE 8, CHLOROPLASTIC"/>
    <property type="match status" value="1"/>
</dbReference>
<dbReference type="Gene3D" id="2.30.42.10">
    <property type="match status" value="1"/>
</dbReference>
<dbReference type="Gene3D" id="2.40.10.10">
    <property type="entry name" value="Trypsin-like serine proteases"/>
    <property type="match status" value="2"/>
</dbReference>
<dbReference type="SUPFAM" id="SSF50156">
    <property type="entry name" value="PDZ domain-like"/>
    <property type="match status" value="1"/>
</dbReference>
<feature type="compositionally biased region" description="Polar residues" evidence="4">
    <location>
        <begin position="1"/>
        <end position="17"/>
    </location>
</feature>
<dbReference type="PRINTS" id="PR00834">
    <property type="entry name" value="PROTEASES2C"/>
</dbReference>
<evidence type="ECO:0000256" key="5">
    <source>
        <dbReference type="SAM" id="Phobius"/>
    </source>
</evidence>
<keyword evidence="5" id="KW-1133">Transmembrane helix</keyword>
<evidence type="ECO:0000259" key="6">
    <source>
        <dbReference type="PROSITE" id="PS50106"/>
    </source>
</evidence>
<name>A0A9D1KH24_9FIRM</name>
<comment type="similarity">
    <text evidence="1">Belongs to the peptidase S1C family.</text>
</comment>
<dbReference type="GO" id="GO:0006508">
    <property type="term" value="P:proteolysis"/>
    <property type="evidence" value="ECO:0007669"/>
    <property type="project" value="UniProtKB-KW"/>
</dbReference>
<dbReference type="InterPro" id="IPR001940">
    <property type="entry name" value="Peptidase_S1C"/>
</dbReference>
<keyword evidence="5" id="KW-0812">Transmembrane</keyword>
<keyword evidence="2" id="KW-0645">Protease</keyword>
<keyword evidence="3" id="KW-0378">Hydrolase</keyword>
<dbReference type="InterPro" id="IPR036034">
    <property type="entry name" value="PDZ_sf"/>
</dbReference>
<dbReference type="PANTHER" id="PTHR43343">
    <property type="entry name" value="PEPTIDASE S12"/>
    <property type="match status" value="1"/>
</dbReference>
<feature type="compositionally biased region" description="Low complexity" evidence="4">
    <location>
        <begin position="151"/>
        <end position="169"/>
    </location>
</feature>
<dbReference type="PROSITE" id="PS50106">
    <property type="entry name" value="PDZ"/>
    <property type="match status" value="1"/>
</dbReference>
<dbReference type="InterPro" id="IPR043504">
    <property type="entry name" value="Peptidase_S1_PA_chymotrypsin"/>
</dbReference>
<evidence type="ECO:0000256" key="3">
    <source>
        <dbReference type="ARBA" id="ARBA00022801"/>
    </source>
</evidence>
<evidence type="ECO:0000256" key="4">
    <source>
        <dbReference type="SAM" id="MobiDB-lite"/>
    </source>
</evidence>
<reference evidence="7" key="2">
    <citation type="journal article" date="2021" name="PeerJ">
        <title>Extensive microbial diversity within the chicken gut microbiome revealed by metagenomics and culture.</title>
        <authorList>
            <person name="Gilroy R."/>
            <person name="Ravi A."/>
            <person name="Getino M."/>
            <person name="Pursley I."/>
            <person name="Horton D.L."/>
            <person name="Alikhan N.F."/>
            <person name="Baker D."/>
            <person name="Gharbi K."/>
            <person name="Hall N."/>
            <person name="Watson M."/>
            <person name="Adriaenssens E.M."/>
            <person name="Foster-Nyarko E."/>
            <person name="Jarju S."/>
            <person name="Secka A."/>
            <person name="Antonio M."/>
            <person name="Oren A."/>
            <person name="Chaudhuri R.R."/>
            <person name="La Ragione R."/>
            <person name="Hildebrand F."/>
            <person name="Pallen M.J."/>
        </authorList>
    </citation>
    <scope>NUCLEOTIDE SEQUENCE</scope>
    <source>
        <strain evidence="7">CHK123-3438</strain>
    </source>
</reference>
<organism evidence="7 8">
    <name type="scientific">Candidatus Caccovicinus merdipullorum</name>
    <dbReference type="NCBI Taxonomy" id="2840724"/>
    <lineage>
        <taxon>Bacteria</taxon>
        <taxon>Bacillati</taxon>
        <taxon>Bacillota</taxon>
        <taxon>Clostridia</taxon>
        <taxon>Eubacteriales</taxon>
        <taxon>Candidatus Caccovicinus</taxon>
    </lineage>
</organism>
<dbReference type="Pfam" id="PF13365">
    <property type="entry name" value="Trypsin_2"/>
    <property type="match status" value="1"/>
</dbReference>
<feature type="compositionally biased region" description="Gly residues" evidence="4">
    <location>
        <begin position="27"/>
        <end position="42"/>
    </location>
</feature>
<evidence type="ECO:0000313" key="7">
    <source>
        <dbReference type="EMBL" id="HIT42177.1"/>
    </source>
</evidence>
<accession>A0A9D1KH24</accession>
<dbReference type="GO" id="GO:0004252">
    <property type="term" value="F:serine-type endopeptidase activity"/>
    <property type="evidence" value="ECO:0007669"/>
    <property type="project" value="InterPro"/>
</dbReference>
<dbReference type="Pfam" id="PF13180">
    <property type="entry name" value="PDZ_2"/>
    <property type="match status" value="1"/>
</dbReference>
<comment type="caution">
    <text evidence="7">The sequence shown here is derived from an EMBL/GenBank/DDBJ whole genome shotgun (WGS) entry which is preliminary data.</text>
</comment>
<evidence type="ECO:0000256" key="1">
    <source>
        <dbReference type="ARBA" id="ARBA00010541"/>
    </source>
</evidence>
<protein>
    <submittedName>
        <fullName evidence="7">Trypsin-like peptidase domain-containing protein</fullName>
    </submittedName>
</protein>
<evidence type="ECO:0000256" key="2">
    <source>
        <dbReference type="ARBA" id="ARBA00022670"/>
    </source>
</evidence>
<dbReference type="InterPro" id="IPR009003">
    <property type="entry name" value="Peptidase_S1_PA"/>
</dbReference>
<sequence length="511" mass="53564">MGNQYGYGTSQNAGTQNGYTSSQNTGSQGGYGNGRNYGGQYGYGNTQNTGSQSGYGSRQPYSNPQSSANSQNPQNSGQIQHYAPWQHGGQGGNHAGKNQDPKKKSHPILKRAAGITAAALLFSVVAGGTIAGIGFVMDGLRSQYAVSESPTLSQTETTPATTESSSDSSTVTYVTTNDVSSIVEKAMPSVVAINSVTEYQTQNFFGQPQTYEGRGSGSGIIVGESDTELLIVTNNHVIEGANTLSVTFNDGESAEANVKGTDSENDLAVIAVALDQITDSTKSKITVATIGDSDSLKVGQGVIAIGNALGYGQSVTVGYVSALDREVTTEDGTTRNLLQTDAAINPGNSGGALLNMQGEVVGINSAKYSSTEVEGMGYAIPISKVEDIIDDLMTRKTRVQVDEANQGYLGIQGTDIDSNAATLYGMPQGIFVYKIMEDGAAASSTLQEKDIITEFDGQSVRSMTELKDMLTYYAGGDTVDLTVQRLENGQYVEHTVTITLGVNPEGESAQQ</sequence>
<dbReference type="AlphaFoldDB" id="A0A9D1KH24"/>
<feature type="domain" description="PDZ" evidence="6">
    <location>
        <begin position="398"/>
        <end position="487"/>
    </location>
</feature>
<proteinExistence type="inferred from homology"/>
<dbReference type="InterPro" id="IPR051201">
    <property type="entry name" value="Chloro_Bact_Ser_Proteases"/>
</dbReference>
<feature type="compositionally biased region" description="Low complexity" evidence="4">
    <location>
        <begin position="59"/>
        <end position="78"/>
    </location>
</feature>
<gene>
    <name evidence="7" type="ORF">IAB60_08825</name>
</gene>
<dbReference type="SUPFAM" id="SSF50494">
    <property type="entry name" value="Trypsin-like serine proteases"/>
    <property type="match status" value="1"/>
</dbReference>
<dbReference type="EMBL" id="DVKS01000152">
    <property type="protein sequence ID" value="HIT42177.1"/>
    <property type="molecule type" value="Genomic_DNA"/>
</dbReference>
<feature type="region of interest" description="Disordered" evidence="4">
    <location>
        <begin position="1"/>
        <end position="106"/>
    </location>
</feature>